<dbReference type="Gene3D" id="1.10.10.10">
    <property type="entry name" value="Winged helix-like DNA-binding domain superfamily/Winged helix DNA-binding domain"/>
    <property type="match status" value="1"/>
</dbReference>
<keyword evidence="3" id="KW-0804">Transcription</keyword>
<evidence type="ECO:0000256" key="3">
    <source>
        <dbReference type="ARBA" id="ARBA00023163"/>
    </source>
</evidence>
<accession>A0A7W6GLW1</accession>
<dbReference type="Pfam" id="PF07729">
    <property type="entry name" value="FCD"/>
    <property type="match status" value="1"/>
</dbReference>
<evidence type="ECO:0000256" key="1">
    <source>
        <dbReference type="ARBA" id="ARBA00023015"/>
    </source>
</evidence>
<evidence type="ECO:0000313" key="6">
    <source>
        <dbReference type="Proteomes" id="UP000574761"/>
    </source>
</evidence>
<dbReference type="AlphaFoldDB" id="A0A7W6GLW1"/>
<dbReference type="Gene3D" id="1.20.120.530">
    <property type="entry name" value="GntR ligand-binding domain-like"/>
    <property type="match status" value="1"/>
</dbReference>
<keyword evidence="6" id="KW-1185">Reference proteome</keyword>
<dbReference type="InterPro" id="IPR000524">
    <property type="entry name" value="Tscrpt_reg_HTH_GntR"/>
</dbReference>
<dbReference type="GO" id="GO:0003677">
    <property type="term" value="F:DNA binding"/>
    <property type="evidence" value="ECO:0007669"/>
    <property type="project" value="UniProtKB-KW"/>
</dbReference>
<dbReference type="InterPro" id="IPR011711">
    <property type="entry name" value="GntR_C"/>
</dbReference>
<reference evidence="5 6" key="1">
    <citation type="submission" date="2020-08" db="EMBL/GenBank/DDBJ databases">
        <title>Genomic Encyclopedia of Type Strains, Phase IV (KMG-IV): sequencing the most valuable type-strain genomes for metagenomic binning, comparative biology and taxonomic classification.</title>
        <authorList>
            <person name="Goeker M."/>
        </authorList>
    </citation>
    <scope>NUCLEOTIDE SEQUENCE [LARGE SCALE GENOMIC DNA]</scope>
    <source>
        <strain evidence="5 6">DSM 100211</strain>
    </source>
</reference>
<keyword evidence="1" id="KW-0805">Transcription regulation</keyword>
<evidence type="ECO:0000256" key="2">
    <source>
        <dbReference type="ARBA" id="ARBA00023125"/>
    </source>
</evidence>
<dbReference type="SMART" id="SM00345">
    <property type="entry name" value="HTH_GNTR"/>
    <property type="match status" value="1"/>
</dbReference>
<proteinExistence type="predicted"/>
<dbReference type="PROSITE" id="PS50949">
    <property type="entry name" value="HTH_GNTR"/>
    <property type="match status" value="1"/>
</dbReference>
<dbReference type="PRINTS" id="PR00035">
    <property type="entry name" value="HTHGNTR"/>
</dbReference>
<name>A0A7W6GLW1_9HYPH</name>
<dbReference type="Pfam" id="PF00392">
    <property type="entry name" value="GntR"/>
    <property type="match status" value="1"/>
</dbReference>
<gene>
    <name evidence="5" type="ORF">GGQ64_004867</name>
</gene>
<dbReference type="InterPro" id="IPR036388">
    <property type="entry name" value="WH-like_DNA-bd_sf"/>
</dbReference>
<comment type="caution">
    <text evidence="5">The sequence shown here is derived from an EMBL/GenBank/DDBJ whole genome shotgun (WGS) entry which is preliminary data.</text>
</comment>
<dbReference type="GO" id="GO:0003700">
    <property type="term" value="F:DNA-binding transcription factor activity"/>
    <property type="evidence" value="ECO:0007669"/>
    <property type="project" value="InterPro"/>
</dbReference>
<sequence>MKNETSHREGSRDLGWAAYLKLKEAIEDGQITPGTRVTEVELSDRLKMSRTPVREAIYRLEVEGLLSHEPRRGLVVTQPDHQMVVELYTMREALEGTAARLAAQHATEAELATLAEINQQEPGLHDQPRMLSRLNRRFHALISMSAHNRYLLKSLENMASTTALLPTMLNLEGRPEQAYTEHKAILDAIVSRKADAAEEAARAHIRSAGRWRIELISRSYQE</sequence>
<dbReference type="Proteomes" id="UP000574761">
    <property type="component" value="Unassembled WGS sequence"/>
</dbReference>
<evidence type="ECO:0000313" key="5">
    <source>
        <dbReference type="EMBL" id="MBB3979623.1"/>
    </source>
</evidence>
<dbReference type="SUPFAM" id="SSF46785">
    <property type="entry name" value="Winged helix' DNA-binding domain"/>
    <property type="match status" value="1"/>
</dbReference>
<dbReference type="RefSeq" id="WP_183807847.1">
    <property type="nucleotide sequence ID" value="NZ_JACIEE010000012.1"/>
</dbReference>
<keyword evidence="2 5" id="KW-0238">DNA-binding</keyword>
<protein>
    <submittedName>
        <fullName evidence="5">DNA-binding GntR family transcriptional regulator</fullName>
    </submittedName>
</protein>
<feature type="domain" description="HTH gntR-type" evidence="4">
    <location>
        <begin position="12"/>
        <end position="79"/>
    </location>
</feature>
<dbReference type="InterPro" id="IPR008920">
    <property type="entry name" value="TF_FadR/GntR_C"/>
</dbReference>
<organism evidence="5 6">
    <name type="scientific">Mycoplana azooxidifex</name>
    <dbReference type="NCBI Taxonomy" id="1636188"/>
    <lineage>
        <taxon>Bacteria</taxon>
        <taxon>Pseudomonadati</taxon>
        <taxon>Pseudomonadota</taxon>
        <taxon>Alphaproteobacteria</taxon>
        <taxon>Hyphomicrobiales</taxon>
        <taxon>Rhizobiaceae</taxon>
        <taxon>Mycoplana</taxon>
    </lineage>
</organism>
<dbReference type="InterPro" id="IPR036390">
    <property type="entry name" value="WH_DNA-bd_sf"/>
</dbReference>
<dbReference type="PANTHER" id="PTHR43537">
    <property type="entry name" value="TRANSCRIPTIONAL REGULATOR, GNTR FAMILY"/>
    <property type="match status" value="1"/>
</dbReference>
<dbReference type="SUPFAM" id="SSF48008">
    <property type="entry name" value="GntR ligand-binding domain-like"/>
    <property type="match status" value="1"/>
</dbReference>
<dbReference type="EMBL" id="JACIEE010000012">
    <property type="protein sequence ID" value="MBB3979623.1"/>
    <property type="molecule type" value="Genomic_DNA"/>
</dbReference>
<dbReference type="SMART" id="SM00895">
    <property type="entry name" value="FCD"/>
    <property type="match status" value="1"/>
</dbReference>
<evidence type="ECO:0000259" key="4">
    <source>
        <dbReference type="PROSITE" id="PS50949"/>
    </source>
</evidence>
<dbReference type="PANTHER" id="PTHR43537:SF49">
    <property type="entry name" value="TRANSCRIPTIONAL REGULATORY PROTEIN"/>
    <property type="match status" value="1"/>
</dbReference>
<dbReference type="CDD" id="cd07377">
    <property type="entry name" value="WHTH_GntR"/>
    <property type="match status" value="1"/>
</dbReference>